<dbReference type="EMBL" id="GQ918152">
    <property type="protein sequence ID" value="ADO00472.1"/>
    <property type="molecule type" value="Genomic_DNA"/>
</dbReference>
<sequence>MNTIVQFLLFLGIFVSSYFTFPTTENIYANLASDEIFTPDQYAFNVSCCFNH</sequence>
<dbReference type="GeneID" id="10963850"/>
<accession>G0T5F4</accession>
<keyword evidence="2" id="KW-1185">Reference proteome</keyword>
<evidence type="ECO:0000313" key="1">
    <source>
        <dbReference type="EMBL" id="ADO00472.1"/>
    </source>
</evidence>
<evidence type="ECO:0000313" key="2">
    <source>
        <dbReference type="Proteomes" id="UP000112896"/>
    </source>
</evidence>
<organismHost>
    <name type="scientific">Wiseana cervinata</name>
    <dbReference type="NCBI Taxonomy" id="107013"/>
</organismHost>
<dbReference type="KEGG" id="vg:10963850"/>
<dbReference type="Proteomes" id="UP000112896">
    <property type="component" value="Segment"/>
</dbReference>
<reference evidence="1 2" key="1">
    <citation type="journal article" date="2011" name="J. Virol.">
        <title>Genomic and proteomic analysis of invertebrate iridovirus type 9.</title>
        <authorList>
            <person name="Wong C.K."/>
            <person name="Young V.L."/>
            <person name="Kleffmann T."/>
            <person name="Ward V.K."/>
        </authorList>
    </citation>
    <scope>NUCLEOTIDE SEQUENCE [LARGE SCALE GENOMIC DNA]</scope>
</reference>
<protein>
    <submittedName>
        <fullName evidence="1">Uncharacterized protein</fullName>
    </submittedName>
</protein>
<dbReference type="RefSeq" id="YP_004732911.1">
    <property type="nucleotide sequence ID" value="NC_015780.1"/>
</dbReference>
<name>G0T5F4_IRV9</name>
<proteinExistence type="predicted"/>
<organism evidence="1 2">
    <name type="scientific">Wiseana iridescent virus</name>
    <name type="common">WIV</name>
    <name type="synonym">Insect iridescent virus type 9</name>
    <dbReference type="NCBI Taxonomy" id="68347"/>
    <lineage>
        <taxon>Viruses</taxon>
        <taxon>Varidnaviria</taxon>
        <taxon>Bamfordvirae</taxon>
        <taxon>Nucleocytoviricota</taxon>
        <taxon>Megaviricetes</taxon>
        <taxon>Pimascovirales</taxon>
        <taxon>Pimascovirales incertae sedis</taxon>
        <taxon>Iridoviridae</taxon>
        <taxon>Betairidovirinae</taxon>
        <taxon>Chloriridovirus</taxon>
        <taxon>Chloriridovirus wiseana1</taxon>
        <taxon>Invertebrate iridescent virus 9</taxon>
    </lineage>
</organism>